<dbReference type="RefSeq" id="XP_002430572.1">
    <property type="nucleotide sequence ID" value="XM_002430527.1"/>
</dbReference>
<dbReference type="InterPro" id="IPR036047">
    <property type="entry name" value="F-box-like_dom_sf"/>
</dbReference>
<keyword evidence="4" id="KW-1185">Reference proteome</keyword>
<evidence type="ECO:0000313" key="3">
    <source>
        <dbReference type="EnsemblMetazoa" id="PHUM490920-PA"/>
    </source>
</evidence>
<dbReference type="AlphaFoldDB" id="E0VWS8"/>
<evidence type="ECO:0000313" key="4">
    <source>
        <dbReference type="Proteomes" id="UP000009046"/>
    </source>
</evidence>
<evidence type="ECO:0000313" key="2">
    <source>
        <dbReference type="EMBL" id="EEB17834.1"/>
    </source>
</evidence>
<dbReference type="Gene3D" id="2.60.120.260">
    <property type="entry name" value="Galactose-binding domain-like"/>
    <property type="match status" value="1"/>
</dbReference>
<dbReference type="PANTHER" id="PTHR12125:SF5">
    <property type="entry name" value="F-BOX DOMAIN-CONTAINING PROTEIN"/>
    <property type="match status" value="1"/>
</dbReference>
<dbReference type="CTD" id="8235755"/>
<dbReference type="HOGENOM" id="CLU_068548_0_0_1"/>
<dbReference type="SMART" id="SM00256">
    <property type="entry name" value="FBOX"/>
    <property type="match status" value="1"/>
</dbReference>
<dbReference type="Gene3D" id="1.20.1280.50">
    <property type="match status" value="1"/>
</dbReference>
<sequence>MFDVNNENGYVLCKKYCIPEEILALILSHVPAKKLVFDCRRICKYWCNVIDSLVWRIKLKRMKIPPNKVVELPWYNCFWIVIKTPLDRNLVKNNCGQEGLKYWKILSSGGDGWAIEKPPVGCEDFPKSEEVYLNKCSILNHKSCFATSYYSCTKMQIIDLKKEGACSELLDKLKPQITINDWCCGRFDCNSIYELKVKLVNDKFETVADFEVRKNLGLADGSQWQRISHTFIDYGSGVKFIEFYHGGMDSQFWKGHYGSKMTGALVTLSFK</sequence>
<dbReference type="STRING" id="121224.E0VWS8"/>
<dbReference type="GeneID" id="8235755"/>
<dbReference type="GO" id="GO:0005737">
    <property type="term" value="C:cytoplasm"/>
    <property type="evidence" value="ECO:0007669"/>
    <property type="project" value="UniProtKB-ARBA"/>
</dbReference>
<gene>
    <name evidence="3" type="primary">8235755</name>
    <name evidence="2" type="ORF">Phum_PHUM490920</name>
</gene>
<dbReference type="VEuPathDB" id="VectorBase:PHUM490920"/>
<dbReference type="KEGG" id="phu:Phum_PHUM490920"/>
<dbReference type="GO" id="GO:0061630">
    <property type="term" value="F:ubiquitin protein ligase activity"/>
    <property type="evidence" value="ECO:0007669"/>
    <property type="project" value="TreeGrafter"/>
</dbReference>
<dbReference type="EnsemblMetazoa" id="PHUM490920-RA">
    <property type="protein sequence ID" value="PHUM490920-PA"/>
    <property type="gene ID" value="PHUM490920"/>
</dbReference>
<dbReference type="PROSITE" id="PS51114">
    <property type="entry name" value="FBA"/>
    <property type="match status" value="1"/>
</dbReference>
<dbReference type="InterPro" id="IPR039752">
    <property type="entry name" value="F-box_only"/>
</dbReference>
<name>E0VWS8_PEDHC</name>
<dbReference type="GO" id="GO:0006516">
    <property type="term" value="P:glycoprotein catabolic process"/>
    <property type="evidence" value="ECO:0007669"/>
    <property type="project" value="TreeGrafter"/>
</dbReference>
<dbReference type="Proteomes" id="UP000009046">
    <property type="component" value="Unassembled WGS sequence"/>
</dbReference>
<dbReference type="GO" id="GO:0019005">
    <property type="term" value="C:SCF ubiquitin ligase complex"/>
    <property type="evidence" value="ECO:0007669"/>
    <property type="project" value="TreeGrafter"/>
</dbReference>
<dbReference type="SMART" id="SM01198">
    <property type="entry name" value="FBA"/>
    <property type="match status" value="1"/>
</dbReference>
<dbReference type="eggNOG" id="ENOG502RZA6">
    <property type="taxonomic scope" value="Eukaryota"/>
</dbReference>
<feature type="domain" description="FBA" evidence="1">
    <location>
        <begin position="80"/>
        <end position="270"/>
    </location>
</feature>
<reference evidence="2" key="2">
    <citation type="submission" date="2007-04" db="EMBL/GenBank/DDBJ databases">
        <title>The genome of the human body louse.</title>
        <authorList>
            <consortium name="The Human Body Louse Genome Consortium"/>
            <person name="Kirkness E."/>
            <person name="Walenz B."/>
            <person name="Hass B."/>
            <person name="Bruggner R."/>
            <person name="Strausberg R."/>
        </authorList>
    </citation>
    <scope>NUCLEOTIDE SEQUENCE</scope>
    <source>
        <strain evidence="2">USDA</strain>
    </source>
</reference>
<dbReference type="OMA" id="TCFASSY"/>
<dbReference type="Pfam" id="PF04300">
    <property type="entry name" value="FBA"/>
    <property type="match status" value="1"/>
</dbReference>
<dbReference type="InterPro" id="IPR007397">
    <property type="entry name" value="F-box-assoc_dom"/>
</dbReference>
<accession>E0VWS8</accession>
<dbReference type="PANTHER" id="PTHR12125">
    <property type="entry name" value="F-BOX ONLY PROTEIN 6-LIKE PROTEIN"/>
    <property type="match status" value="1"/>
</dbReference>
<protein>
    <submittedName>
        <fullName evidence="2 3">F-box only protein, putative</fullName>
    </submittedName>
</protein>
<evidence type="ECO:0000259" key="1">
    <source>
        <dbReference type="PROSITE" id="PS51114"/>
    </source>
</evidence>
<dbReference type="SUPFAM" id="SSF81383">
    <property type="entry name" value="F-box domain"/>
    <property type="match status" value="1"/>
</dbReference>
<dbReference type="FunFam" id="2.60.120.260:FF:000012">
    <property type="entry name" value="F-box only protein 2"/>
    <property type="match status" value="1"/>
</dbReference>
<dbReference type="Pfam" id="PF12937">
    <property type="entry name" value="F-box-like"/>
    <property type="match status" value="1"/>
</dbReference>
<dbReference type="InterPro" id="IPR008979">
    <property type="entry name" value="Galactose-bd-like_sf"/>
</dbReference>
<organism>
    <name type="scientific">Pediculus humanus subsp. corporis</name>
    <name type="common">Body louse</name>
    <dbReference type="NCBI Taxonomy" id="121224"/>
    <lineage>
        <taxon>Eukaryota</taxon>
        <taxon>Metazoa</taxon>
        <taxon>Ecdysozoa</taxon>
        <taxon>Arthropoda</taxon>
        <taxon>Hexapoda</taxon>
        <taxon>Insecta</taxon>
        <taxon>Pterygota</taxon>
        <taxon>Neoptera</taxon>
        <taxon>Paraneoptera</taxon>
        <taxon>Psocodea</taxon>
        <taxon>Troctomorpha</taxon>
        <taxon>Phthiraptera</taxon>
        <taxon>Anoplura</taxon>
        <taxon>Pediculidae</taxon>
        <taxon>Pediculus</taxon>
    </lineage>
</organism>
<dbReference type="EMBL" id="DS235824">
    <property type="protein sequence ID" value="EEB17834.1"/>
    <property type="molecule type" value="Genomic_DNA"/>
</dbReference>
<proteinExistence type="predicted"/>
<dbReference type="OrthoDB" id="1107553at2759"/>
<dbReference type="InterPro" id="IPR001810">
    <property type="entry name" value="F-box_dom"/>
</dbReference>
<dbReference type="SUPFAM" id="SSF49785">
    <property type="entry name" value="Galactose-binding domain-like"/>
    <property type="match status" value="1"/>
</dbReference>
<dbReference type="InParanoid" id="E0VWS8"/>
<dbReference type="GO" id="GO:0031146">
    <property type="term" value="P:SCF-dependent proteasomal ubiquitin-dependent protein catabolic process"/>
    <property type="evidence" value="ECO:0007669"/>
    <property type="project" value="TreeGrafter"/>
</dbReference>
<dbReference type="GO" id="GO:0036503">
    <property type="term" value="P:ERAD pathway"/>
    <property type="evidence" value="ECO:0007669"/>
    <property type="project" value="TreeGrafter"/>
</dbReference>
<dbReference type="EMBL" id="AAZO01005939">
    <property type="status" value="NOT_ANNOTATED_CDS"/>
    <property type="molecule type" value="Genomic_DNA"/>
</dbReference>
<reference evidence="3" key="3">
    <citation type="submission" date="2020-05" db="UniProtKB">
        <authorList>
            <consortium name="EnsemblMetazoa"/>
        </authorList>
    </citation>
    <scope>IDENTIFICATION</scope>
    <source>
        <strain evidence="3">USDA</strain>
    </source>
</reference>
<reference evidence="2" key="1">
    <citation type="submission" date="2007-04" db="EMBL/GenBank/DDBJ databases">
        <title>Annotation of Pediculus humanus corporis strain USDA.</title>
        <authorList>
            <person name="Kirkness E."/>
            <person name="Hannick L."/>
            <person name="Hass B."/>
            <person name="Bruggner R."/>
            <person name="Lawson D."/>
            <person name="Bidwell S."/>
            <person name="Joardar V."/>
            <person name="Caler E."/>
            <person name="Walenz B."/>
            <person name="Inman J."/>
            <person name="Schobel S."/>
            <person name="Galinsky K."/>
            <person name="Amedeo P."/>
            <person name="Strausberg R."/>
        </authorList>
    </citation>
    <scope>NUCLEOTIDE SEQUENCE</scope>
    <source>
        <strain evidence="2">USDA</strain>
    </source>
</reference>